<feature type="chain" id="PRO_5046869987" description="DUF2946 domain-containing protein" evidence="2">
    <location>
        <begin position="23"/>
        <end position="121"/>
    </location>
</feature>
<feature type="signal peptide" evidence="2">
    <location>
        <begin position="1"/>
        <end position="22"/>
    </location>
</feature>
<evidence type="ECO:0000313" key="4">
    <source>
        <dbReference type="Proteomes" id="UP001589789"/>
    </source>
</evidence>
<accession>A0ABV6IMG9</accession>
<reference evidence="3 4" key="1">
    <citation type="submission" date="2024-09" db="EMBL/GenBank/DDBJ databases">
        <authorList>
            <person name="Sun Q."/>
            <person name="Mori K."/>
        </authorList>
    </citation>
    <scope>NUCLEOTIDE SEQUENCE [LARGE SCALE GENOMIC DNA]</scope>
    <source>
        <strain evidence="3 4">CCM 7468</strain>
    </source>
</reference>
<keyword evidence="2" id="KW-0732">Signal</keyword>
<keyword evidence="4" id="KW-1185">Reference proteome</keyword>
<evidence type="ECO:0000256" key="1">
    <source>
        <dbReference type="SAM" id="MobiDB-lite"/>
    </source>
</evidence>
<feature type="region of interest" description="Disordered" evidence="1">
    <location>
        <begin position="101"/>
        <end position="121"/>
    </location>
</feature>
<dbReference type="Proteomes" id="UP001589789">
    <property type="component" value="Unassembled WGS sequence"/>
</dbReference>
<dbReference type="RefSeq" id="WP_377048925.1">
    <property type="nucleotide sequence ID" value="NZ_JBHLVZ010000002.1"/>
</dbReference>
<gene>
    <name evidence="3" type="ORF">ACFFIC_04465</name>
</gene>
<sequence length="121" mass="12228">MRPGSGIARLLALLLLLQWASAMEPHARALVALANAVPVELCGAHGARTVLLGEDGQPADRAAAPDCCAGCLVPVAGPPPQSLAPPRPVFHALAPAVPARPGLPPLPPRAPPQLPRAPPVA</sequence>
<name>A0ABV6IMG9_9PROT</name>
<evidence type="ECO:0000256" key="2">
    <source>
        <dbReference type="SAM" id="SignalP"/>
    </source>
</evidence>
<protein>
    <recommendedName>
        <fullName evidence="5">DUF2946 domain-containing protein</fullName>
    </recommendedName>
</protein>
<proteinExistence type="predicted"/>
<dbReference type="EMBL" id="JBHLVZ010000002">
    <property type="protein sequence ID" value="MFC0384803.1"/>
    <property type="molecule type" value="Genomic_DNA"/>
</dbReference>
<evidence type="ECO:0000313" key="3">
    <source>
        <dbReference type="EMBL" id="MFC0384803.1"/>
    </source>
</evidence>
<organism evidence="3 4">
    <name type="scientific">Muricoccus vinaceus</name>
    <dbReference type="NCBI Taxonomy" id="424704"/>
    <lineage>
        <taxon>Bacteria</taxon>
        <taxon>Pseudomonadati</taxon>
        <taxon>Pseudomonadota</taxon>
        <taxon>Alphaproteobacteria</taxon>
        <taxon>Acetobacterales</taxon>
        <taxon>Roseomonadaceae</taxon>
        <taxon>Muricoccus</taxon>
    </lineage>
</organism>
<comment type="caution">
    <text evidence="3">The sequence shown here is derived from an EMBL/GenBank/DDBJ whole genome shotgun (WGS) entry which is preliminary data.</text>
</comment>
<evidence type="ECO:0008006" key="5">
    <source>
        <dbReference type="Google" id="ProtNLM"/>
    </source>
</evidence>